<evidence type="ECO:0000256" key="2">
    <source>
        <dbReference type="ARBA" id="ARBA00023002"/>
    </source>
</evidence>
<organism evidence="4 5">
    <name type="scientific">Malaciobacter mytili LMG 24559</name>
    <dbReference type="NCBI Taxonomy" id="1032238"/>
    <lineage>
        <taxon>Bacteria</taxon>
        <taxon>Pseudomonadati</taxon>
        <taxon>Campylobacterota</taxon>
        <taxon>Epsilonproteobacteria</taxon>
        <taxon>Campylobacterales</taxon>
        <taxon>Arcobacteraceae</taxon>
        <taxon>Malaciobacter</taxon>
    </lineage>
</organism>
<evidence type="ECO:0000313" key="5">
    <source>
        <dbReference type="Proteomes" id="UP000290092"/>
    </source>
</evidence>
<keyword evidence="1" id="KW-0285">Flavoprotein</keyword>
<evidence type="ECO:0000313" key="4">
    <source>
        <dbReference type="EMBL" id="RXK11745.1"/>
    </source>
</evidence>
<proteinExistence type="predicted"/>
<evidence type="ECO:0000256" key="1">
    <source>
        <dbReference type="ARBA" id="ARBA00022630"/>
    </source>
</evidence>
<keyword evidence="2" id="KW-0560">Oxidoreductase</keyword>
<dbReference type="SUPFAM" id="SSF51905">
    <property type="entry name" value="FAD/NAD(P)-binding domain"/>
    <property type="match status" value="1"/>
</dbReference>
<dbReference type="Gene3D" id="3.50.50.60">
    <property type="entry name" value="FAD/NAD(P)-binding domain"/>
    <property type="match status" value="2"/>
</dbReference>
<evidence type="ECO:0000259" key="3">
    <source>
        <dbReference type="Pfam" id="PF07992"/>
    </source>
</evidence>
<dbReference type="Pfam" id="PF07992">
    <property type="entry name" value="Pyr_redox_2"/>
    <property type="match status" value="1"/>
</dbReference>
<sequence>IEHMKHTQNIEEVTNVSVEEVYGDNTGVLGLKVKSKEDGSIRDLNVPGVFVFVGRDVLNEPIKQEDGSFLCEVNEQGEVIVDLKMKTSVPGLYAAGDVRIDAAKQVVCAAGDGATAAVNIIEFLG</sequence>
<dbReference type="AlphaFoldDB" id="A0AAX2AAX9"/>
<protein>
    <submittedName>
        <fullName evidence="4">Thioredoxin-disulfide reductase</fullName>
    </submittedName>
</protein>
<name>A0AAX2AAX9_9BACT</name>
<dbReference type="PRINTS" id="PR00368">
    <property type="entry name" value="FADPNR"/>
</dbReference>
<reference evidence="4 5" key="1">
    <citation type="submission" date="2017-09" db="EMBL/GenBank/DDBJ databases">
        <title>Genomics of the genus Arcobacter.</title>
        <authorList>
            <person name="Perez-Cataluna A."/>
            <person name="Figueras M.J."/>
            <person name="Salas-Masso N."/>
        </authorList>
    </citation>
    <scope>NUCLEOTIDE SEQUENCE [LARGE SCALE GENOMIC DNA]</scope>
    <source>
        <strain evidence="4 5">CECT 7386</strain>
    </source>
</reference>
<dbReference type="InterPro" id="IPR023753">
    <property type="entry name" value="FAD/NAD-binding_dom"/>
</dbReference>
<dbReference type="InterPro" id="IPR050097">
    <property type="entry name" value="Ferredoxin-NADP_redctase_2"/>
</dbReference>
<dbReference type="PANTHER" id="PTHR48105">
    <property type="entry name" value="THIOREDOXIN REDUCTASE 1-RELATED-RELATED"/>
    <property type="match status" value="1"/>
</dbReference>
<feature type="domain" description="FAD/NAD(P)-binding" evidence="3">
    <location>
        <begin position="4"/>
        <end position="113"/>
    </location>
</feature>
<dbReference type="GO" id="GO:0016491">
    <property type="term" value="F:oxidoreductase activity"/>
    <property type="evidence" value="ECO:0007669"/>
    <property type="project" value="UniProtKB-KW"/>
</dbReference>
<dbReference type="PRINTS" id="PR00469">
    <property type="entry name" value="PNDRDTASEII"/>
</dbReference>
<comment type="caution">
    <text evidence="4">The sequence shown here is derived from an EMBL/GenBank/DDBJ whole genome shotgun (WGS) entry which is preliminary data.</text>
</comment>
<dbReference type="InterPro" id="IPR036188">
    <property type="entry name" value="FAD/NAD-bd_sf"/>
</dbReference>
<keyword evidence="5" id="KW-1185">Reference proteome</keyword>
<dbReference type="RefSeq" id="WP_164968757.1">
    <property type="nucleotide sequence ID" value="NZ_NXID01000113.1"/>
</dbReference>
<accession>A0AAX2AAX9</accession>
<feature type="non-terminal residue" evidence="4">
    <location>
        <position position="1"/>
    </location>
</feature>
<dbReference type="Proteomes" id="UP000290092">
    <property type="component" value="Unassembled WGS sequence"/>
</dbReference>
<gene>
    <name evidence="4" type="ORF">CP985_14955</name>
</gene>
<dbReference type="EMBL" id="NXID01000113">
    <property type="protein sequence ID" value="RXK11745.1"/>
    <property type="molecule type" value="Genomic_DNA"/>
</dbReference>